<evidence type="ECO:0000313" key="2">
    <source>
        <dbReference type="Proteomes" id="UP000193435"/>
    </source>
</evidence>
<dbReference type="STRING" id="1073423.SAMN04488700_1938"/>
<evidence type="ECO:0000313" key="1">
    <source>
        <dbReference type="EMBL" id="SMH36887.1"/>
    </source>
</evidence>
<dbReference type="Proteomes" id="UP000193435">
    <property type="component" value="Unassembled WGS sequence"/>
</dbReference>
<organism evidence="1 2">
    <name type="scientific">Carnobacterium iners</name>
    <dbReference type="NCBI Taxonomy" id="1073423"/>
    <lineage>
        <taxon>Bacteria</taxon>
        <taxon>Bacillati</taxon>
        <taxon>Bacillota</taxon>
        <taxon>Bacilli</taxon>
        <taxon>Lactobacillales</taxon>
        <taxon>Carnobacteriaceae</taxon>
        <taxon>Carnobacterium</taxon>
    </lineage>
</organism>
<sequence>MSLYSYIGVEKKLTTRPSEDPNIVALIARDTLDAGVTDKMVLSYLRIQTNNEALTMNQIIFYDKEAEIVGTFEISELVESGDILKHFSTPYVYQTTDFPVWEPIENDTVVPDGFTTKDVADYYKMMDEARSVNGIQQKGFLSFLTTYFKESDKIELYSCWDGDELKKENYRREINVEVAMKNKLLFEMREKEFIIVNR</sequence>
<gene>
    <name evidence="1" type="ORF">SAMN04488700_1938</name>
</gene>
<protein>
    <submittedName>
        <fullName evidence="1">Uncharacterized protein</fullName>
    </submittedName>
</protein>
<dbReference type="OrthoDB" id="2155647at2"/>
<accession>A0A1X7NHP4</accession>
<proteinExistence type="predicted"/>
<reference evidence="1 2" key="1">
    <citation type="submission" date="2017-04" db="EMBL/GenBank/DDBJ databases">
        <authorList>
            <person name="Afonso C.L."/>
            <person name="Miller P.J."/>
            <person name="Scott M.A."/>
            <person name="Spackman E."/>
            <person name="Goraichik I."/>
            <person name="Dimitrov K.M."/>
            <person name="Suarez D.L."/>
            <person name="Swayne D.E."/>
        </authorList>
    </citation>
    <scope>NUCLEOTIDE SEQUENCE [LARGE SCALE GENOMIC DNA]</scope>
    <source>
        <strain evidence="1 2">LMG26642</strain>
    </source>
</reference>
<dbReference type="EMBL" id="FXBJ01000002">
    <property type="protein sequence ID" value="SMH36887.1"/>
    <property type="molecule type" value="Genomic_DNA"/>
</dbReference>
<keyword evidence="2" id="KW-1185">Reference proteome</keyword>
<name>A0A1X7NHP4_9LACT</name>
<dbReference type="RefSeq" id="WP_085560019.1">
    <property type="nucleotide sequence ID" value="NZ_FOAH01000012.1"/>
</dbReference>
<dbReference type="AlphaFoldDB" id="A0A1X7NHP4"/>